<dbReference type="STRING" id="1280941.HY2_03595"/>
<evidence type="ECO:0000256" key="1">
    <source>
        <dbReference type="HAMAP-Rule" id="MF_00446"/>
    </source>
</evidence>
<feature type="chain" id="PRO_5036526282" description="Aspartate 1-decarboxylase alpha chain" evidence="1 5">
    <location>
        <begin position="42"/>
        <end position="135"/>
    </location>
</feature>
<comment type="PTM">
    <text evidence="1 4">Is synthesized initially as an inactive proenzyme, which is activated by self-cleavage at a specific serine bond to produce a beta-subunit with a hydroxyl group at its C-terminus and an alpha-subunit with a pyruvoyl group at its N-terminus.</text>
</comment>
<name>A0A062TQX4_9PROT</name>
<dbReference type="CDD" id="cd06919">
    <property type="entry name" value="Asp_decarbox"/>
    <property type="match status" value="1"/>
</dbReference>
<organism evidence="6 7">
    <name type="scientific">Hyphomonas pacifica</name>
    <dbReference type="NCBI Taxonomy" id="1280941"/>
    <lineage>
        <taxon>Bacteria</taxon>
        <taxon>Pseudomonadati</taxon>
        <taxon>Pseudomonadota</taxon>
        <taxon>Alphaproteobacteria</taxon>
        <taxon>Hyphomonadales</taxon>
        <taxon>Hyphomonadaceae</taxon>
        <taxon>Hyphomonas</taxon>
    </lineage>
</organism>
<dbReference type="PANTHER" id="PTHR21012">
    <property type="entry name" value="ASPARTATE 1-DECARBOXYLASE"/>
    <property type="match status" value="1"/>
</dbReference>
<dbReference type="InterPro" id="IPR003190">
    <property type="entry name" value="Asp_decarbox"/>
</dbReference>
<evidence type="ECO:0000313" key="6">
    <source>
        <dbReference type="EMBL" id="RAN31998.1"/>
    </source>
</evidence>
<keyword evidence="1 2" id="KW-0670">Pyruvate</keyword>
<keyword evidence="1" id="KW-0210">Decarboxylase</keyword>
<dbReference type="UniPathway" id="UPA00028">
    <property type="reaction ID" value="UER00002"/>
</dbReference>
<proteinExistence type="inferred from homology"/>
<dbReference type="NCBIfam" id="TIGR00223">
    <property type="entry name" value="panD"/>
    <property type="match status" value="1"/>
</dbReference>
<sequence>MLIVSIMPRKHFQEGSSLLLNMLKSKLHSATVTQCDLHYEGSVSIDQDLLDASGILPNERVDIWNVTNGARIQTYALEAPRGSKTIGVNGAAARHFAVGDTVIIAAFAGVEAEKARQHAPTVVLLGDNNEIKQPA</sequence>
<protein>
    <recommendedName>
        <fullName evidence="1">Aspartate 1-decarboxylase</fullName>
        <ecNumber evidence="1">4.1.1.11</ecNumber>
    </recommendedName>
    <alternativeName>
        <fullName evidence="1">Aspartate alpha-decarboxylase</fullName>
    </alternativeName>
    <component>
        <recommendedName>
            <fullName evidence="1">Aspartate 1-decarboxylase beta chain</fullName>
        </recommendedName>
    </component>
    <component>
        <recommendedName>
            <fullName evidence="1">Aspartate 1-decarboxylase alpha chain</fullName>
        </recommendedName>
    </component>
</protein>
<dbReference type="GO" id="GO:0004068">
    <property type="term" value="F:aspartate 1-decarboxylase activity"/>
    <property type="evidence" value="ECO:0007669"/>
    <property type="project" value="UniProtKB-UniRule"/>
</dbReference>
<reference evidence="6 7" key="1">
    <citation type="submission" date="2013-04" db="EMBL/GenBank/DDBJ databases">
        <title>Hyphomonas sp. T24B3 Genome Sequencing.</title>
        <authorList>
            <person name="Lai Q."/>
            <person name="Shao Z."/>
        </authorList>
    </citation>
    <scope>NUCLEOTIDE SEQUENCE [LARGE SCALE GENOMIC DNA]</scope>
    <source>
        <strain evidence="6 7">T24B3</strain>
    </source>
</reference>
<comment type="pathway">
    <text evidence="1">Cofactor biosynthesis; (R)-pantothenate biosynthesis; beta-alanine from L-aspartate: step 1/1.</text>
</comment>
<dbReference type="SUPFAM" id="SSF50692">
    <property type="entry name" value="ADC-like"/>
    <property type="match status" value="1"/>
</dbReference>
<evidence type="ECO:0000256" key="5">
    <source>
        <dbReference type="PIRSR" id="PIRSR006246-5"/>
    </source>
</evidence>
<evidence type="ECO:0000256" key="4">
    <source>
        <dbReference type="PIRSR" id="PIRSR006246-3"/>
    </source>
</evidence>
<dbReference type="AlphaFoldDB" id="A0A062TQX4"/>
<accession>A0A062TQX4</accession>
<feature type="binding site" evidence="1 3">
    <location>
        <begin position="90"/>
        <end position="92"/>
    </location>
    <ligand>
        <name>substrate</name>
    </ligand>
</feature>
<gene>
    <name evidence="1" type="primary">panD</name>
    <name evidence="6" type="ORF">HY3_15695</name>
</gene>
<keyword evidence="1" id="KW-0865">Zymogen</keyword>
<comment type="subcellular location">
    <subcellularLocation>
        <location evidence="1">Cytoplasm</location>
    </subcellularLocation>
</comment>
<dbReference type="GO" id="GO:0006523">
    <property type="term" value="P:alanine biosynthetic process"/>
    <property type="evidence" value="ECO:0007669"/>
    <property type="project" value="InterPro"/>
</dbReference>
<accession>A0A328K331</accession>
<feature type="binding site" evidence="1 3">
    <location>
        <position position="74"/>
    </location>
    <ligand>
        <name>substrate</name>
    </ligand>
</feature>
<dbReference type="HAMAP" id="MF_00446">
    <property type="entry name" value="PanD"/>
    <property type="match status" value="1"/>
</dbReference>
<dbReference type="EC" id="4.1.1.11" evidence="1"/>
<feature type="active site" description="Proton donor" evidence="1 2">
    <location>
        <position position="75"/>
    </location>
</feature>
<comment type="cofactor">
    <cofactor evidence="1 2">
        <name>pyruvate</name>
        <dbReference type="ChEBI" id="CHEBI:15361"/>
    </cofactor>
    <text evidence="1 2">Binds 1 pyruvoyl group covalently per subunit.</text>
</comment>
<keyword evidence="1" id="KW-0566">Pantothenate biosynthesis</keyword>
<dbReference type="InterPro" id="IPR009010">
    <property type="entry name" value="Asp_de-COase-like_dom_sf"/>
</dbReference>
<keyword evidence="1" id="KW-0068">Autocatalytic cleavage</keyword>
<dbReference type="Proteomes" id="UP000249123">
    <property type="component" value="Unassembled WGS sequence"/>
</dbReference>
<dbReference type="EMBL" id="AWFB01000038">
    <property type="protein sequence ID" value="RAN31998.1"/>
    <property type="molecule type" value="Genomic_DNA"/>
</dbReference>
<dbReference type="Pfam" id="PF02261">
    <property type="entry name" value="Asp_decarbox"/>
    <property type="match status" value="1"/>
</dbReference>
<dbReference type="PANTHER" id="PTHR21012:SF0">
    <property type="entry name" value="ASPARTATE 1-DECARBOXYLASE"/>
    <property type="match status" value="1"/>
</dbReference>
<dbReference type="Gene3D" id="2.40.40.20">
    <property type="match status" value="1"/>
</dbReference>
<dbReference type="PIRSF" id="PIRSF006246">
    <property type="entry name" value="Asp_decarbox"/>
    <property type="match status" value="1"/>
</dbReference>
<evidence type="ECO:0000256" key="2">
    <source>
        <dbReference type="PIRSR" id="PIRSR006246-1"/>
    </source>
</evidence>
<dbReference type="GO" id="GO:0015940">
    <property type="term" value="P:pantothenate biosynthetic process"/>
    <property type="evidence" value="ECO:0007669"/>
    <property type="project" value="UniProtKB-UniRule"/>
</dbReference>
<keyword evidence="7" id="KW-1185">Reference proteome</keyword>
<comment type="function">
    <text evidence="1">Catalyzes the pyruvoyl-dependent decarboxylation of aspartate to produce beta-alanine.</text>
</comment>
<feature type="chain" id="PRO_5036526283" description="Aspartate 1-decarboxylase beta chain" evidence="1 5">
    <location>
        <begin position="1"/>
        <end position="41"/>
    </location>
</feature>
<comment type="similarity">
    <text evidence="1">Belongs to the PanD family.</text>
</comment>
<evidence type="ECO:0000313" key="7">
    <source>
        <dbReference type="Proteomes" id="UP000249123"/>
    </source>
</evidence>
<evidence type="ECO:0000256" key="3">
    <source>
        <dbReference type="PIRSR" id="PIRSR006246-2"/>
    </source>
</evidence>
<dbReference type="GO" id="GO:0005829">
    <property type="term" value="C:cytosol"/>
    <property type="evidence" value="ECO:0007669"/>
    <property type="project" value="TreeGrafter"/>
</dbReference>
<comment type="subunit">
    <text evidence="1">Heterooctamer of four alpha and four beta subunits.</text>
</comment>
<feature type="modified residue" description="Pyruvic acid (Ser)" evidence="1 4">
    <location>
        <position position="42"/>
    </location>
</feature>
<feature type="active site" description="Schiff-base intermediate with substrate; via pyruvic acid" evidence="1 2">
    <location>
        <position position="42"/>
    </location>
</feature>
<keyword evidence="1" id="KW-0963">Cytoplasm</keyword>
<keyword evidence="1" id="KW-0456">Lyase</keyword>
<comment type="catalytic activity">
    <reaction evidence="1">
        <text>L-aspartate + H(+) = beta-alanine + CO2</text>
        <dbReference type="Rhea" id="RHEA:19497"/>
        <dbReference type="ChEBI" id="CHEBI:15378"/>
        <dbReference type="ChEBI" id="CHEBI:16526"/>
        <dbReference type="ChEBI" id="CHEBI:29991"/>
        <dbReference type="ChEBI" id="CHEBI:57966"/>
        <dbReference type="EC" id="4.1.1.11"/>
    </reaction>
</comment>
<dbReference type="eggNOG" id="COG0853">
    <property type="taxonomic scope" value="Bacteria"/>
</dbReference>
<keyword evidence="1 2" id="KW-0704">Schiff base</keyword>
<comment type="caution">
    <text evidence="6">The sequence shown here is derived from an EMBL/GenBank/DDBJ whole genome shotgun (WGS) entry which is preliminary data.</text>
</comment>